<accession>A0A511YX41</accession>
<dbReference type="PANTHER" id="PTHR35908:SF1">
    <property type="entry name" value="CONSERVED PROTEIN"/>
    <property type="match status" value="1"/>
</dbReference>
<feature type="domain" description="Glyoxalase-like" evidence="1">
    <location>
        <begin position="135"/>
        <end position="240"/>
    </location>
</feature>
<evidence type="ECO:0000313" key="3">
    <source>
        <dbReference type="Proteomes" id="UP000321484"/>
    </source>
</evidence>
<dbReference type="SUPFAM" id="SSF54593">
    <property type="entry name" value="Glyoxalase/Bleomycin resistance protein/Dihydroxybiphenyl dioxygenase"/>
    <property type="match status" value="1"/>
</dbReference>
<dbReference type="Pfam" id="PF18029">
    <property type="entry name" value="Glyoxalase_6"/>
    <property type="match status" value="2"/>
</dbReference>
<evidence type="ECO:0000259" key="1">
    <source>
        <dbReference type="Pfam" id="PF18029"/>
    </source>
</evidence>
<sequence length="252" mass="27165">MITWLTAFLDSPADVWDVSRRFWTGVTGYGLSAARGEHGDFQTLIPPGGDGFLRVQRLHDGGPRVHLDLHVADVRAAAEAAVALGAREVAASGHVVMSSPGGLPFCFVREGERRRPAPARWTTPDGRDHASLVDQVALDVPAAAWDAEVAFWVALTGWEMTSSAPGSEFAPLRRPADQPLRLLPHRLGEPTGPVRAHLDLASTDRAAETDRHVALGAGVEQVRDAWTVLVAPDARRYCITDRDPVSGVRPQA</sequence>
<reference evidence="2 3" key="1">
    <citation type="submission" date="2019-07" db="EMBL/GenBank/DDBJ databases">
        <title>Whole genome shotgun sequence of Actinotalea fermentans NBRC 105374.</title>
        <authorList>
            <person name="Hosoyama A."/>
            <person name="Uohara A."/>
            <person name="Ohji S."/>
            <person name="Ichikawa N."/>
        </authorList>
    </citation>
    <scope>NUCLEOTIDE SEQUENCE [LARGE SCALE GENOMIC DNA]</scope>
    <source>
        <strain evidence="2 3">NBRC 105374</strain>
    </source>
</reference>
<organism evidence="2 3">
    <name type="scientific">Actinotalea fermentans</name>
    <dbReference type="NCBI Taxonomy" id="43671"/>
    <lineage>
        <taxon>Bacteria</taxon>
        <taxon>Bacillati</taxon>
        <taxon>Actinomycetota</taxon>
        <taxon>Actinomycetes</taxon>
        <taxon>Micrococcales</taxon>
        <taxon>Cellulomonadaceae</taxon>
        <taxon>Actinotalea</taxon>
    </lineage>
</organism>
<keyword evidence="3" id="KW-1185">Reference proteome</keyword>
<comment type="caution">
    <text evidence="2">The sequence shown here is derived from an EMBL/GenBank/DDBJ whole genome shotgun (WGS) entry which is preliminary data.</text>
</comment>
<dbReference type="PANTHER" id="PTHR35908">
    <property type="entry name" value="HYPOTHETICAL FUSION PROTEIN"/>
    <property type="match status" value="1"/>
</dbReference>
<evidence type="ECO:0000313" key="2">
    <source>
        <dbReference type="EMBL" id="GEN79773.1"/>
    </source>
</evidence>
<dbReference type="AlphaFoldDB" id="A0A511YX41"/>
<protein>
    <recommendedName>
        <fullName evidence="1">Glyoxalase-like domain-containing protein</fullName>
    </recommendedName>
</protein>
<dbReference type="RefSeq" id="WP_034246947.1">
    <property type="nucleotide sequence ID" value="NZ_BJYK01000004.1"/>
</dbReference>
<dbReference type="Proteomes" id="UP000321484">
    <property type="component" value="Unassembled WGS sequence"/>
</dbReference>
<feature type="domain" description="Glyoxalase-like" evidence="1">
    <location>
        <begin position="17"/>
        <end position="108"/>
    </location>
</feature>
<gene>
    <name evidence="2" type="ORF">AFE02nite_15070</name>
</gene>
<dbReference type="OrthoDB" id="3286168at2"/>
<dbReference type="Gene3D" id="3.10.180.10">
    <property type="entry name" value="2,3-Dihydroxybiphenyl 1,2-Dioxygenase, domain 1"/>
    <property type="match status" value="2"/>
</dbReference>
<dbReference type="EMBL" id="BJYK01000004">
    <property type="protein sequence ID" value="GEN79773.1"/>
    <property type="molecule type" value="Genomic_DNA"/>
</dbReference>
<dbReference type="InterPro" id="IPR029068">
    <property type="entry name" value="Glyas_Bleomycin-R_OHBP_Dase"/>
</dbReference>
<name>A0A511YX41_9CELL</name>
<dbReference type="InterPro" id="IPR041581">
    <property type="entry name" value="Glyoxalase_6"/>
</dbReference>
<proteinExistence type="predicted"/>